<evidence type="ECO:0000256" key="1">
    <source>
        <dbReference type="ARBA" id="ARBA00004123"/>
    </source>
</evidence>
<dbReference type="GO" id="GO:0005634">
    <property type="term" value="C:nucleus"/>
    <property type="evidence" value="ECO:0007669"/>
    <property type="project" value="UniProtKB-SubCell"/>
</dbReference>
<feature type="compositionally biased region" description="Gly residues" evidence="10">
    <location>
        <begin position="97"/>
        <end position="109"/>
    </location>
</feature>
<dbReference type="CDD" id="cd09032">
    <property type="entry name" value="KH-I_N4BP1_like_rpt1"/>
    <property type="match status" value="1"/>
</dbReference>
<evidence type="ECO:0000313" key="15">
    <source>
        <dbReference type="Proteomes" id="UP000011518"/>
    </source>
</evidence>
<dbReference type="InterPro" id="IPR037059">
    <property type="entry name" value="RHD_DNA_bind_dom_sf"/>
</dbReference>
<dbReference type="eggNOG" id="KOG0017">
    <property type="taxonomic scope" value="Eukaryota"/>
</dbReference>
<feature type="region of interest" description="Disordered" evidence="10">
    <location>
        <begin position="1157"/>
        <end position="1211"/>
    </location>
</feature>
<reference evidence="15" key="1">
    <citation type="submission" date="2012-07" db="EMBL/GenBank/DDBJ databases">
        <title>Genome of the Chinese tree shrew, a rising model animal genetically related to primates.</title>
        <authorList>
            <person name="Zhang G."/>
            <person name="Fan Y."/>
            <person name="Yao Y."/>
            <person name="Huang Z."/>
        </authorList>
    </citation>
    <scope>NUCLEOTIDE SEQUENCE [LARGE SCALE GENOMIC DNA]</scope>
</reference>
<dbReference type="PROSITE" id="PS50994">
    <property type="entry name" value="INTEGRASE"/>
    <property type="match status" value="1"/>
</dbReference>
<evidence type="ECO:0000256" key="10">
    <source>
        <dbReference type="SAM" id="MobiDB-lite"/>
    </source>
</evidence>
<feature type="compositionally biased region" description="Polar residues" evidence="10">
    <location>
        <begin position="1157"/>
        <end position="1166"/>
    </location>
</feature>
<dbReference type="InterPro" id="IPR002156">
    <property type="entry name" value="RNaseH_domain"/>
</dbReference>
<dbReference type="Pfam" id="PF00554">
    <property type="entry name" value="RHD_DNA_bind"/>
    <property type="match status" value="1"/>
</dbReference>
<dbReference type="InParanoid" id="L9L6E0"/>
<feature type="region of interest" description="Disordered" evidence="10">
    <location>
        <begin position="208"/>
        <end position="365"/>
    </location>
</feature>
<evidence type="ECO:0000256" key="5">
    <source>
        <dbReference type="ARBA" id="ARBA00022737"/>
    </source>
</evidence>
<dbReference type="PROSITE" id="PS50254">
    <property type="entry name" value="REL_2"/>
    <property type="match status" value="1"/>
</dbReference>
<dbReference type="SMART" id="SM00429">
    <property type="entry name" value="IPT"/>
    <property type="match status" value="1"/>
</dbReference>
<feature type="compositionally biased region" description="Pro residues" evidence="10">
    <location>
        <begin position="801"/>
        <end position="824"/>
    </location>
</feature>
<dbReference type="FunFam" id="2.60.40.10:FF:000040">
    <property type="entry name" value="Nuclear factor of activated T-cells, cytoplasmic, calcineurin-dependent 2"/>
    <property type="match status" value="1"/>
</dbReference>
<feature type="compositionally biased region" description="Pro residues" evidence="10">
    <location>
        <begin position="50"/>
        <end position="81"/>
    </location>
</feature>
<keyword evidence="4" id="KW-0597">Phosphoprotein</keyword>
<feature type="compositionally biased region" description="Low complexity" evidence="10">
    <location>
        <begin position="273"/>
        <end position="289"/>
    </location>
</feature>
<dbReference type="InterPro" id="IPR012337">
    <property type="entry name" value="RNaseH-like_sf"/>
</dbReference>
<keyword evidence="3" id="KW-0963">Cytoplasm</keyword>
<dbReference type="Pfam" id="PF16179">
    <property type="entry name" value="RHD_dimer"/>
    <property type="match status" value="1"/>
</dbReference>
<dbReference type="InterPro" id="IPR014756">
    <property type="entry name" value="Ig_E-set"/>
</dbReference>
<dbReference type="SUPFAM" id="SSF53098">
    <property type="entry name" value="Ribonuclease H-like"/>
    <property type="match status" value="2"/>
</dbReference>
<evidence type="ECO:0000256" key="4">
    <source>
        <dbReference type="ARBA" id="ARBA00022553"/>
    </source>
</evidence>
<feature type="region of interest" description="Disordered" evidence="10">
    <location>
        <begin position="1"/>
        <end position="180"/>
    </location>
</feature>
<protein>
    <submittedName>
        <fullName evidence="14">Protein NYNRIN</fullName>
    </submittedName>
</protein>
<evidence type="ECO:0000259" key="12">
    <source>
        <dbReference type="PROSITE" id="PS50879"/>
    </source>
</evidence>
<feature type="compositionally biased region" description="Polar residues" evidence="10">
    <location>
        <begin position="1190"/>
        <end position="1210"/>
    </location>
</feature>
<keyword evidence="15" id="KW-1185">Reference proteome</keyword>
<evidence type="ECO:0000256" key="3">
    <source>
        <dbReference type="ARBA" id="ARBA00022490"/>
    </source>
</evidence>
<dbReference type="GO" id="GO:0033173">
    <property type="term" value="P:calcineurin-NFAT signaling cascade"/>
    <property type="evidence" value="ECO:0007669"/>
    <property type="project" value="TreeGrafter"/>
</dbReference>
<dbReference type="CDD" id="cd07881">
    <property type="entry name" value="RHD-n_NFAT"/>
    <property type="match status" value="1"/>
</dbReference>
<evidence type="ECO:0000256" key="7">
    <source>
        <dbReference type="ARBA" id="ARBA00023125"/>
    </source>
</evidence>
<dbReference type="InterPro" id="IPR021869">
    <property type="entry name" value="RNase_Zc3h12_NYN"/>
</dbReference>
<dbReference type="PANTHER" id="PTHR12533">
    <property type="entry name" value="NFAT"/>
    <property type="match status" value="1"/>
</dbReference>
<dbReference type="GO" id="GO:0015074">
    <property type="term" value="P:DNA integration"/>
    <property type="evidence" value="ECO:0007669"/>
    <property type="project" value="InterPro"/>
</dbReference>
<dbReference type="GO" id="GO:0005667">
    <property type="term" value="C:transcription regulator complex"/>
    <property type="evidence" value="ECO:0007669"/>
    <property type="project" value="TreeGrafter"/>
</dbReference>
<dbReference type="GO" id="GO:0000981">
    <property type="term" value="F:DNA-binding transcription factor activity, RNA polymerase II-specific"/>
    <property type="evidence" value="ECO:0007669"/>
    <property type="project" value="TreeGrafter"/>
</dbReference>
<evidence type="ECO:0000256" key="9">
    <source>
        <dbReference type="ARBA" id="ARBA00023242"/>
    </source>
</evidence>
<dbReference type="SUPFAM" id="SSF81296">
    <property type="entry name" value="E set domains"/>
    <property type="match status" value="1"/>
</dbReference>
<feature type="domain" description="Integrase catalytic" evidence="13">
    <location>
        <begin position="2490"/>
        <end position="2611"/>
    </location>
</feature>
<dbReference type="Gene3D" id="2.60.40.340">
    <property type="entry name" value="Rel homology domain (RHD), DNA-binding domain"/>
    <property type="match status" value="1"/>
</dbReference>
<feature type="region of interest" description="Disordered" evidence="10">
    <location>
        <begin position="1441"/>
        <end position="1620"/>
    </location>
</feature>
<dbReference type="CDD" id="cd01178">
    <property type="entry name" value="IPT_NFAT"/>
    <property type="match status" value="1"/>
</dbReference>
<dbReference type="Gene3D" id="3.30.70.270">
    <property type="match status" value="1"/>
</dbReference>
<feature type="compositionally biased region" description="Pro residues" evidence="10">
    <location>
        <begin position="255"/>
        <end position="264"/>
    </location>
</feature>
<keyword evidence="5" id="KW-0677">Repeat</keyword>
<organism evidence="14 15">
    <name type="scientific">Tupaia chinensis</name>
    <name type="common">Chinese tree shrew</name>
    <name type="synonym">Tupaia belangeri chinensis</name>
    <dbReference type="NCBI Taxonomy" id="246437"/>
    <lineage>
        <taxon>Eukaryota</taxon>
        <taxon>Metazoa</taxon>
        <taxon>Chordata</taxon>
        <taxon>Craniata</taxon>
        <taxon>Vertebrata</taxon>
        <taxon>Euteleostomi</taxon>
        <taxon>Mammalia</taxon>
        <taxon>Eutheria</taxon>
        <taxon>Euarchontoglires</taxon>
        <taxon>Scandentia</taxon>
        <taxon>Tupaiidae</taxon>
        <taxon>Tupaia</taxon>
    </lineage>
</organism>
<proteinExistence type="predicted"/>
<feature type="compositionally biased region" description="Basic and acidic residues" evidence="10">
    <location>
        <begin position="1876"/>
        <end position="1886"/>
    </location>
</feature>
<dbReference type="Proteomes" id="UP000011518">
    <property type="component" value="Unassembled WGS sequence"/>
</dbReference>
<dbReference type="Gene3D" id="3.30.420.10">
    <property type="entry name" value="Ribonuclease H-like superfamily/Ribonuclease H"/>
    <property type="match status" value="2"/>
</dbReference>
<dbReference type="STRING" id="246437.L9L6E0"/>
<dbReference type="GO" id="GO:0005737">
    <property type="term" value="C:cytoplasm"/>
    <property type="evidence" value="ECO:0007669"/>
    <property type="project" value="UniProtKB-SubCell"/>
</dbReference>
<dbReference type="SUPFAM" id="SSF56672">
    <property type="entry name" value="DNA/RNA polymerases"/>
    <property type="match status" value="1"/>
</dbReference>
<feature type="domain" description="RNase H type-1" evidence="12">
    <location>
        <begin position="2185"/>
        <end position="2331"/>
    </location>
</feature>
<dbReference type="InterPro" id="IPR011539">
    <property type="entry name" value="RHD_DNA_bind_dom"/>
</dbReference>
<feature type="compositionally biased region" description="Low complexity" evidence="10">
    <location>
        <begin position="1541"/>
        <end position="1572"/>
    </location>
</feature>
<dbReference type="Pfam" id="PF11977">
    <property type="entry name" value="RNase_Zc3h12a"/>
    <property type="match status" value="1"/>
</dbReference>
<evidence type="ECO:0000259" key="13">
    <source>
        <dbReference type="PROSITE" id="PS50994"/>
    </source>
</evidence>
<feature type="domain" description="RHD" evidence="11">
    <location>
        <begin position="398"/>
        <end position="579"/>
    </location>
</feature>
<feature type="compositionally biased region" description="Pro residues" evidence="10">
    <location>
        <begin position="215"/>
        <end position="227"/>
    </location>
</feature>
<feature type="compositionally biased region" description="Low complexity" evidence="10">
    <location>
        <begin position="1485"/>
        <end position="1526"/>
    </location>
</feature>
<feature type="region of interest" description="Disordered" evidence="10">
    <location>
        <begin position="1876"/>
        <end position="1900"/>
    </location>
</feature>
<dbReference type="InterPro" id="IPR043128">
    <property type="entry name" value="Rev_trsase/Diguanyl_cyclase"/>
</dbReference>
<evidence type="ECO:0000256" key="8">
    <source>
        <dbReference type="ARBA" id="ARBA00023163"/>
    </source>
</evidence>
<evidence type="ECO:0000259" key="11">
    <source>
        <dbReference type="PROSITE" id="PS50254"/>
    </source>
</evidence>
<dbReference type="InterPro" id="IPR041577">
    <property type="entry name" value="RT_RNaseH_2"/>
</dbReference>
<dbReference type="InterPro" id="IPR013783">
    <property type="entry name" value="Ig-like_fold"/>
</dbReference>
<dbReference type="InterPro" id="IPR008366">
    <property type="entry name" value="NFAT"/>
</dbReference>
<dbReference type="PROSITE" id="PS50879">
    <property type="entry name" value="RNASE_H_1"/>
    <property type="match status" value="1"/>
</dbReference>
<dbReference type="Pfam" id="PF23052">
    <property type="entry name" value="KH_N4BP1_2nd"/>
    <property type="match status" value="1"/>
</dbReference>
<reference evidence="15" key="2">
    <citation type="journal article" date="2013" name="Nat. Commun.">
        <title>Genome of the Chinese tree shrew.</title>
        <authorList>
            <person name="Fan Y."/>
            <person name="Huang Z.Y."/>
            <person name="Cao C.C."/>
            <person name="Chen C.S."/>
            <person name="Chen Y.X."/>
            <person name="Fan D.D."/>
            <person name="He J."/>
            <person name="Hou H.L."/>
            <person name="Hu L."/>
            <person name="Hu X.T."/>
            <person name="Jiang X.T."/>
            <person name="Lai R."/>
            <person name="Lang Y.S."/>
            <person name="Liang B."/>
            <person name="Liao S.G."/>
            <person name="Mu D."/>
            <person name="Ma Y.Y."/>
            <person name="Niu Y.Y."/>
            <person name="Sun X.Q."/>
            <person name="Xia J.Q."/>
            <person name="Xiao J."/>
            <person name="Xiong Z.Q."/>
            <person name="Xu L."/>
            <person name="Yang L."/>
            <person name="Zhang Y."/>
            <person name="Zhao W."/>
            <person name="Zhao X.D."/>
            <person name="Zheng Y.T."/>
            <person name="Zhou J.M."/>
            <person name="Zhu Y.B."/>
            <person name="Zhang G.J."/>
            <person name="Wang J."/>
            <person name="Yao Y.G."/>
        </authorList>
    </citation>
    <scope>NUCLEOTIDE SEQUENCE [LARGE SCALE GENOMIC DNA]</scope>
</reference>
<dbReference type="InterPro" id="IPR036397">
    <property type="entry name" value="RNaseH_sf"/>
</dbReference>
<feature type="region of interest" description="Disordered" evidence="10">
    <location>
        <begin position="694"/>
        <end position="713"/>
    </location>
</feature>
<feature type="compositionally biased region" description="Pro residues" evidence="10">
    <location>
        <begin position="1449"/>
        <end position="1462"/>
    </location>
</feature>
<evidence type="ECO:0000313" key="14">
    <source>
        <dbReference type="EMBL" id="ELW69292.1"/>
    </source>
</evidence>
<dbReference type="GO" id="GO:0004523">
    <property type="term" value="F:RNA-DNA hybrid ribonuclease activity"/>
    <property type="evidence" value="ECO:0007669"/>
    <property type="project" value="InterPro"/>
</dbReference>
<dbReference type="Pfam" id="PF17919">
    <property type="entry name" value="RT_RNaseH_2"/>
    <property type="match status" value="1"/>
</dbReference>
<dbReference type="InterPro" id="IPR056630">
    <property type="entry name" value="KH_N4BP1_2nd"/>
</dbReference>
<dbReference type="CDD" id="cd18728">
    <property type="entry name" value="PIN_N4BP1-like"/>
    <property type="match status" value="1"/>
</dbReference>
<dbReference type="InterPro" id="IPR056629">
    <property type="entry name" value="KH_N4BP1_1st"/>
</dbReference>
<dbReference type="CDD" id="cd22477">
    <property type="entry name" value="KH-I_NYNRIN_like"/>
    <property type="match status" value="1"/>
</dbReference>
<dbReference type="SUPFAM" id="SSF49417">
    <property type="entry name" value="p53-like transcription factors"/>
    <property type="match status" value="1"/>
</dbReference>
<sequence length="2779" mass="301198">MGAASCEDEELEFKLVFGEEKEAPPLGAGGSGEELDSEDAPPCCRLALGEPPPYGAAPIGIPRPPPPRPGMHSPPPRPAPSPGTWESQPARSVRLGAPGGGAGSAGGGRVLECPSIRITSISPTPDPPAPLEDNPDAWGDSSPRDYPPPEGFGGYREAGGQGAGAFFSPSPGSSSLSSWSFFSDASDEAALYAACDEVESELNEAASRFGLGSPLPSPRASPRPWTPEDPWSLYGPSPGGGRGPEESWLHLSAPGPTPTSPRPASPCGKRRYSSSGTPSSASPALSRRGSLGEEGPEPPPPPPLPLTRDPGSPGPFDYVGGPPAESIPQKTRRTSSEQGRSEEPASCNGKLPSGAEEAVAPPGGPRKEVAGMDYLAVPSPLGWSKARIGGHSPIFRTSALPPLDWPLPSQYEQLELRIEVQPRAHHRAHYETEGSRGAVKAAPGGHPVVKLLGYSEKPLTLQMFIGTADERNLRPHAFYQVHRITGKMVATASYEAVVSGTKVLEMTLLPENNMAANIDCAGILKLRNSDIELRKGETDIGRKNTRVRLVFRVHVPQGSGKVVSVQAASVPIECSQRSAQELPQVEAYSPSACSVRGGEELVLTGSNFLPDSKVVFIERGPDGKLQWEEEATVNRLQSNEVTLTLTVPEYNNKRVSRPVQVYFYVSNGRRKRSPTQSFKFLPVIFKEEPLPDSSLRGFPSASGPPFGTDMDFSPPRPPYPSYPHEDPAYETPYLSEGFGYGTPPLYPQTGPPPSYRPGLRMFPETGGTTGCARPPPVSFLSRPFPNDPYGGRGSSFSLGLPFPPPAPFRPPLPSSPPLEGPFPPQSGVHPLPAEGYNEVGPGYGPGEGAPEQEKSRGGYSSGFRDSVPIQGITLEEGAGRAAMLLSGGEPPAQEWFMVQTRSKPRVQRQRLQVQRIFRVKLNAFQSRPDTPHFWLQLEGPRENTGKAKEYLKGLCSPELWKEVRYPPILHCAFLGAQGLFLDCLCWSTLAYLVPGPPGSLMVGGLTESFIMTQNWLEELVARLRWGPAPLLTPRGIWEAEVTRAFGALVWIRGDQYAGELLQLPPAVQELLLSLVRDAAGKEDIIEWLGRFGISDSRSKSEVLTCPPQQQKEDSAVMSAGDNPGTFLEVGTLQNGGPDNSKGLTSLGATRSLISGISAPSTQQESAKQLVRVGSNSQGSANSAREEGPAQATSSQDPVNHTQASLQQRQVQRVEDRLPLQPPVSALGLCPPWKAWAPGPAFGHLWPGAIAATFWRLNELHSLHLAWLLSQACFNFPFWQRPLGPIQLKLPGQNPLPLNLEWKQKELIPLPSAESPACSLDGELGGDTALQKCPRPETPQKVMSLLVVPEGLGIKDKVSPGLPQIGPPLTSVSHLHAVDEPSDQGGIQSNCKGLKEGPSAVLPTGQGVPTGQGRPKAQGGLAVQSVPEVETVPETLKVPMGTAVPKAERPPPTQAPPAAPKVPPAQTMPAVHAEPAAPNVPSAPTKPAAQVVAPAEKAAGGQPAPAAQVVAATPKTPTAQKMPAAKTSPAGPKTPKAQTGLAAKTGPAAPKVPVAPKAPAASKASRTPKAPAAQKVPTDTGPAVDVAHLSKGQPSSKGQGQAGRPGPLPSSNLAPISKHQSQVEGILGAWPGAPRQPPRQLQANSMVTSFQRYHEALNTPFELNLSGEPGDDGLRRVVIDGSSVALVHGLQHFFSCRGIAMAVQYFWNRGHREVTVFVPTWQLKKNRRVRESHFLTKLHSLKMLSITPSQLENGKKITTYDYRFMVKLAEETDGIIVTNEQIHVLMNNSKKLMVKDRLLPFTFAGNLFMVPDDPLGRDGPTLDEFLKKPNRLHTDVGNFLKVWKTLPPSSANISELRDDANPGPLENLQNVEEVREEKQERWDKEQRVGQGTQKPAEEEDLNSSLASVLQVECPSLSEEILRCLSLHDPPDGALDIDLLPGVTSPSLGIPWDGEAPCQQVLALLAQLTLPSNFTALSFFVGFMDSHRDVIPDYEALVGPLHSLLKQKPDWQWDQEHEKAFLALKRALVSALCLMAPDSQLPFRLEVMVSQVALTAILHQEHSGRKHPIAYTSKPLLPDEEGQGPQSGGDSPYAVAWALKHFSRCIGDTPVVLDLSYASRTSADAEAREGRRVSKAWLIRWSLLVQDKGKRALELALLQGLLGENRLLTPVSSMPRFFQVLPPFSDLSTFICIHMSGYCFYREEEWCAGFGLYVLSPTSPPVSLSFSCSPYTPTYAHLAAVACGLERFGQSHLPVVFLTHCHWIFSLLWELLPLWRARGFLSSDGAPLPHPSLLSYIISLTSGLSALPFIYRTSYRGSLFAVTVDTLAKQGAQGGGQWWNLPNDVPVPVVTPRAMSRRPNLLALQLSDSTLADIIAKLQAGQKLSGSSPFSSAFNSLSIDQETGLLMFKGDKKPRVWVVPRQLRRDLIFSVHDIPMGAHQRPEETYKKLRLLGWWPGMQEHVKDYCRSCLFCIPRNLTGSEMKVIESLWPLRSTAPWSNLQIEVVGPVTISEEGHKHVLIVADPNTRWVEAFPLKPYTHMAVAQVLLQHVFARWGVPVRLEAAQGPQFARHVLVSCGLALGAQVTSLSRDLQFPCLMSSGAYWEFKRALKEFIFLHGKKWAASLPLLHLAFRASSTEASPFQVLTGSEARLSEPLWWEMSSANIEGLQMDGFLLQLVGELLELHWRVADKASEKAENRRFKRESQEKEWNVGDQVLLLSLPRNGSSAKWVGPFYIGDRLSLSLYRVWGFPTPEKLGCIYPSSLMKAFAKSGTPLSFKVLEQ</sequence>
<dbReference type="Pfam" id="PF17921">
    <property type="entry name" value="Integrase_H2C2"/>
    <property type="match status" value="1"/>
</dbReference>
<comment type="subcellular location">
    <subcellularLocation>
        <location evidence="2">Cytoplasm</location>
    </subcellularLocation>
    <subcellularLocation>
        <location evidence="1">Nucleus</location>
    </subcellularLocation>
</comment>
<feature type="compositionally biased region" description="Gly residues" evidence="10">
    <location>
        <begin position="151"/>
        <end position="163"/>
    </location>
</feature>
<feature type="compositionally biased region" description="Low complexity" evidence="10">
    <location>
        <begin position="164"/>
        <end position="180"/>
    </location>
</feature>
<feature type="region of interest" description="Disordered" evidence="10">
    <location>
        <begin position="2067"/>
        <end position="2087"/>
    </location>
</feature>
<keyword evidence="8" id="KW-0804">Transcription</keyword>
<accession>L9L6E0</accession>
<feature type="compositionally biased region" description="Acidic residues" evidence="10">
    <location>
        <begin position="1"/>
        <end position="11"/>
    </location>
</feature>
<dbReference type="InterPro" id="IPR001584">
    <property type="entry name" value="Integrase_cat-core"/>
</dbReference>
<dbReference type="Gene3D" id="3.10.20.370">
    <property type="match status" value="1"/>
</dbReference>
<dbReference type="PANTHER" id="PTHR12533:SF11">
    <property type="entry name" value="NUCLEAR FACTOR OF ACTIVATED T-CELLS, CYTOPLASMIC 4"/>
    <property type="match status" value="1"/>
</dbReference>
<dbReference type="Pfam" id="PF23050">
    <property type="entry name" value="KH_N4BP1_1st"/>
    <property type="match status" value="1"/>
</dbReference>
<dbReference type="InterPro" id="IPR008967">
    <property type="entry name" value="p53-like_TF_DNA-bd_sf"/>
</dbReference>
<dbReference type="InterPro" id="IPR032397">
    <property type="entry name" value="RHD_dimer"/>
</dbReference>
<evidence type="ECO:0000256" key="6">
    <source>
        <dbReference type="ARBA" id="ARBA00023015"/>
    </source>
</evidence>
<dbReference type="InterPro" id="IPR002909">
    <property type="entry name" value="IPT_dom"/>
</dbReference>
<gene>
    <name evidence="14" type="ORF">TREES_T100007233</name>
</gene>
<keyword evidence="7" id="KW-0238">DNA-binding</keyword>
<dbReference type="PRINTS" id="PR01789">
    <property type="entry name" value="NUCFACTORATC"/>
</dbReference>
<dbReference type="GO" id="GO:0000978">
    <property type="term" value="F:RNA polymerase II cis-regulatory region sequence-specific DNA binding"/>
    <property type="evidence" value="ECO:0007669"/>
    <property type="project" value="TreeGrafter"/>
</dbReference>
<feature type="region of interest" description="Disordered" evidence="10">
    <location>
        <begin position="1099"/>
        <end position="1122"/>
    </location>
</feature>
<dbReference type="Gene3D" id="1.10.340.70">
    <property type="match status" value="1"/>
</dbReference>
<dbReference type="FunCoup" id="L9L6E0">
    <property type="interactions" value="86"/>
</dbReference>
<dbReference type="eggNOG" id="KOG3740">
    <property type="taxonomic scope" value="Eukaryota"/>
</dbReference>
<feature type="compositionally biased region" description="Polar residues" evidence="10">
    <location>
        <begin position="1608"/>
        <end position="1620"/>
    </location>
</feature>
<dbReference type="FunFam" id="2.60.40.340:FF:000001">
    <property type="entry name" value="Nuclear factor of activated T-cells, cytoplasmic, calcineurin-dependent 2"/>
    <property type="match status" value="1"/>
</dbReference>
<feature type="compositionally biased region" description="Polar residues" evidence="10">
    <location>
        <begin position="1173"/>
        <end position="1182"/>
    </location>
</feature>
<dbReference type="FunFam" id="3.40.50.11980:FF:000001">
    <property type="entry name" value="ZC3H12A isoform 1"/>
    <property type="match status" value="1"/>
</dbReference>
<keyword evidence="6" id="KW-0805">Transcription regulation</keyword>
<dbReference type="Gene3D" id="2.60.40.10">
    <property type="entry name" value="Immunoglobulins"/>
    <property type="match status" value="1"/>
</dbReference>
<keyword evidence="9" id="KW-0539">Nucleus</keyword>
<evidence type="ECO:0000256" key="2">
    <source>
        <dbReference type="ARBA" id="ARBA00004496"/>
    </source>
</evidence>
<dbReference type="EMBL" id="KB320541">
    <property type="protein sequence ID" value="ELW69292.1"/>
    <property type="molecule type" value="Genomic_DNA"/>
</dbReference>
<dbReference type="Gene3D" id="3.40.50.11980">
    <property type="match status" value="1"/>
</dbReference>
<feature type="region of interest" description="Disordered" evidence="10">
    <location>
        <begin position="1393"/>
        <end position="1426"/>
    </location>
</feature>
<dbReference type="InterPro" id="IPR043502">
    <property type="entry name" value="DNA/RNA_pol_sf"/>
</dbReference>
<dbReference type="InterPro" id="IPR041588">
    <property type="entry name" value="Integrase_H2C2"/>
</dbReference>
<name>L9L6E0_TUPCH</name>
<feature type="region of interest" description="Disordered" evidence="10">
    <location>
        <begin position="788"/>
        <end position="863"/>
    </location>
</feature>